<dbReference type="PROSITE" id="PS51318">
    <property type="entry name" value="TAT"/>
    <property type="match status" value="1"/>
</dbReference>
<protein>
    <submittedName>
        <fullName evidence="5">Sulfatase</fullName>
    </submittedName>
</protein>
<comment type="similarity">
    <text evidence="1">Belongs to the sulfatase family.</text>
</comment>
<dbReference type="InterPro" id="IPR006311">
    <property type="entry name" value="TAT_signal"/>
</dbReference>
<evidence type="ECO:0000256" key="3">
    <source>
        <dbReference type="SAM" id="SignalP"/>
    </source>
</evidence>
<dbReference type="EMBL" id="JBBWWT010000006">
    <property type="protein sequence ID" value="MEL1265366.1"/>
    <property type="molecule type" value="Genomic_DNA"/>
</dbReference>
<dbReference type="CDD" id="cd16027">
    <property type="entry name" value="SGSH"/>
    <property type="match status" value="1"/>
</dbReference>
<feature type="signal peptide" evidence="3">
    <location>
        <begin position="1"/>
        <end position="30"/>
    </location>
</feature>
<gene>
    <name evidence="5" type="ORF">AAD027_13465</name>
</gene>
<dbReference type="RefSeq" id="WP_341726541.1">
    <property type="nucleotide sequence ID" value="NZ_JBBWWT010000006.1"/>
</dbReference>
<dbReference type="PANTHER" id="PTHR42693:SF53">
    <property type="entry name" value="ENDO-4-O-SULFATASE"/>
    <property type="match status" value="1"/>
</dbReference>
<feature type="domain" description="Sulfatase N-terminal" evidence="4">
    <location>
        <begin position="46"/>
        <end position="330"/>
    </location>
</feature>
<dbReference type="PANTHER" id="PTHR42693">
    <property type="entry name" value="ARYLSULFATASE FAMILY MEMBER"/>
    <property type="match status" value="1"/>
</dbReference>
<evidence type="ECO:0000313" key="6">
    <source>
        <dbReference type="Proteomes" id="UP001459204"/>
    </source>
</evidence>
<organism evidence="5 6">
    <name type="scientific">Pseudoxanthomonas putridarboris</name>
    <dbReference type="NCBI Taxonomy" id="752605"/>
    <lineage>
        <taxon>Bacteria</taxon>
        <taxon>Pseudomonadati</taxon>
        <taxon>Pseudomonadota</taxon>
        <taxon>Gammaproteobacteria</taxon>
        <taxon>Lysobacterales</taxon>
        <taxon>Lysobacteraceae</taxon>
        <taxon>Pseudoxanthomonas</taxon>
    </lineage>
</organism>
<proteinExistence type="inferred from homology"/>
<dbReference type="InterPro" id="IPR050738">
    <property type="entry name" value="Sulfatase"/>
</dbReference>
<feature type="chain" id="PRO_5047457167" evidence="3">
    <location>
        <begin position="31"/>
        <end position="489"/>
    </location>
</feature>
<comment type="caution">
    <text evidence="5">The sequence shown here is derived from an EMBL/GenBank/DDBJ whole genome shotgun (WGS) entry which is preliminary data.</text>
</comment>
<dbReference type="InterPro" id="IPR017850">
    <property type="entry name" value="Alkaline_phosphatase_core_sf"/>
</dbReference>
<dbReference type="InterPro" id="IPR000917">
    <property type="entry name" value="Sulfatase_N"/>
</dbReference>
<sequence>MTFSRRRFLSGSVLSSIAALTGAGVASAVAEERKPAVAAPAARGPRNVLLIVADDQGLDAGVYGGPVRTPAIDALAAEGCLFEQAYATVSSCSPSRSVLYTGLYSHTNGMYGLAHGAHNQSLLAGVRTLPWRFRQAGHATALVGKHHVTPESALPYDAWLAPEQPGNRDVAFMAREAGRFIRAQGGRPFFLTVGYSDPHRAERDFANADWPQVERMRYSPVDVVVPDHLPDLPDVRTDLAQYYESVSRLDAGIGLLLAQLHEAGHGDDTLVVYLSDNGRAFPGAKTTLYDAGIHLPLVIRAPGRGVAGLRSDAMVSWIDIAPTLLDWAGIAVPEDEPHGALPGRSLLPLLAGGATTGRDAIYGSHGFHEIDQYYPMRTVRNRRHQYILNLAPELPYPIAGDVASSPSWAAIRAEPGARLGRRTLEAFLHRPAEELYDLQADPAQVDNLAADPAHGEVLATLRRQLTDWRARTRDPWLSGQTSPFGHAGH</sequence>
<evidence type="ECO:0000256" key="1">
    <source>
        <dbReference type="ARBA" id="ARBA00008779"/>
    </source>
</evidence>
<dbReference type="Gene3D" id="3.40.720.10">
    <property type="entry name" value="Alkaline Phosphatase, subunit A"/>
    <property type="match status" value="1"/>
</dbReference>
<keyword evidence="2" id="KW-0378">Hydrolase</keyword>
<dbReference type="Proteomes" id="UP001459204">
    <property type="component" value="Unassembled WGS sequence"/>
</dbReference>
<reference evidence="5 6" key="1">
    <citation type="submission" date="2024-04" db="EMBL/GenBank/DDBJ databases">
        <title>Draft genome sequence of Pseudoxanthomonas putridarboris WD12.</title>
        <authorList>
            <person name="Oh J."/>
        </authorList>
    </citation>
    <scope>NUCLEOTIDE SEQUENCE [LARGE SCALE GENOMIC DNA]</scope>
    <source>
        <strain evidence="5 6">WD12</strain>
    </source>
</reference>
<evidence type="ECO:0000259" key="4">
    <source>
        <dbReference type="Pfam" id="PF00884"/>
    </source>
</evidence>
<name>A0ABU9J4V9_9GAMM</name>
<evidence type="ECO:0000313" key="5">
    <source>
        <dbReference type="EMBL" id="MEL1265366.1"/>
    </source>
</evidence>
<evidence type="ECO:0000256" key="2">
    <source>
        <dbReference type="ARBA" id="ARBA00022801"/>
    </source>
</evidence>
<keyword evidence="3" id="KW-0732">Signal</keyword>
<dbReference type="SUPFAM" id="SSF53649">
    <property type="entry name" value="Alkaline phosphatase-like"/>
    <property type="match status" value="1"/>
</dbReference>
<dbReference type="Pfam" id="PF00884">
    <property type="entry name" value="Sulfatase"/>
    <property type="match status" value="1"/>
</dbReference>
<keyword evidence="6" id="KW-1185">Reference proteome</keyword>
<accession>A0ABU9J4V9</accession>